<sequence length="678" mass="75689">MRKLYPVQFVEDLGDEVIHKSIETAGSWGSQRQAGAMEGWVNLNRMAQLLNLWAIRVAVLTSFGAHLVLILLAGIRRRKASGVRTLVLWLAYQLANWVAAYALGNMSLGSTSREKELVAFWAPFLLQHLGGPDNISAYSLQDNSSRAAKRSALLCRSGAPSMSSTSTYTWAAAAAAAAAAVGLCSRRPSSFLPSVSPSFGEPLDDSEQALLIAHNMFPFCRRAMTDSSVDMEAPDVDISRTIISGGWEDMCKVVEMELSLMYDILYTKAAMVHTWGGYFIRLVSPLATATATLLFWLYIKEGQRREDVIITYALLVGTFLLDVRWLLRALGSTWTHAFLQARPRCWLHDAAGLWRWLRRVIESLDLGRRLAMAPRSSSCYRKWSGTVGQHNLLRQCTRDTSTIRSKMAGSKDEGHLVLSHDVKALVFKRVRRILKSTYDEEDDDSCYTMSDITTSWGQAATKRRHRKLRRYSLAFGREFQEDILVWHIATQVFLSCSRDKRPPATSTSTAKNAREDRLAAVHAKAINTLSEYLMFLVAVRREMLPGLALRSLYQVTRDALRAIWRDEMAGNGKGSGTTGEDMLASLLLDSKGLDSGWGLDHDKTRLVSDGVDLAMELLVSVKRSSDDMPELLELVIRCSRESHAKQLSRGGELTTIVWIMAEHAGPFRIGQLMRGKST</sequence>
<evidence type="ECO:0000313" key="1">
    <source>
        <dbReference type="EnsemblPlants" id="AVESA.00010b.r2.5DG1004370.1.CDS"/>
    </source>
</evidence>
<accession>A0ACD5YM24</accession>
<protein>
    <submittedName>
        <fullName evidence="1">Uncharacterized protein</fullName>
    </submittedName>
</protein>
<name>A0ACD5YM24_AVESA</name>
<dbReference type="EnsemblPlants" id="AVESA.00010b.r2.5DG1004370.1">
    <property type="protein sequence ID" value="AVESA.00010b.r2.5DG1004370.1.CDS"/>
    <property type="gene ID" value="AVESA.00010b.r2.5DG1004370"/>
</dbReference>
<proteinExistence type="predicted"/>
<reference evidence="1" key="1">
    <citation type="submission" date="2021-05" db="EMBL/GenBank/DDBJ databases">
        <authorList>
            <person name="Scholz U."/>
            <person name="Mascher M."/>
            <person name="Fiebig A."/>
        </authorList>
    </citation>
    <scope>NUCLEOTIDE SEQUENCE [LARGE SCALE GENOMIC DNA]</scope>
</reference>
<organism evidence="1 2">
    <name type="scientific">Avena sativa</name>
    <name type="common">Oat</name>
    <dbReference type="NCBI Taxonomy" id="4498"/>
    <lineage>
        <taxon>Eukaryota</taxon>
        <taxon>Viridiplantae</taxon>
        <taxon>Streptophyta</taxon>
        <taxon>Embryophyta</taxon>
        <taxon>Tracheophyta</taxon>
        <taxon>Spermatophyta</taxon>
        <taxon>Magnoliopsida</taxon>
        <taxon>Liliopsida</taxon>
        <taxon>Poales</taxon>
        <taxon>Poaceae</taxon>
        <taxon>BOP clade</taxon>
        <taxon>Pooideae</taxon>
        <taxon>Poodae</taxon>
        <taxon>Poeae</taxon>
        <taxon>Poeae Chloroplast Group 1 (Aveneae type)</taxon>
        <taxon>Aveninae</taxon>
        <taxon>Avena</taxon>
    </lineage>
</organism>
<reference evidence="1" key="2">
    <citation type="submission" date="2025-09" db="UniProtKB">
        <authorList>
            <consortium name="EnsemblPlants"/>
        </authorList>
    </citation>
    <scope>IDENTIFICATION</scope>
</reference>
<evidence type="ECO:0000313" key="2">
    <source>
        <dbReference type="Proteomes" id="UP001732700"/>
    </source>
</evidence>
<dbReference type="Proteomes" id="UP001732700">
    <property type="component" value="Chromosome 5D"/>
</dbReference>
<keyword evidence="2" id="KW-1185">Reference proteome</keyword>